<feature type="non-terminal residue" evidence="2">
    <location>
        <position position="1"/>
    </location>
</feature>
<sequence length="798" mass="90554">WRSASLAVQFFDGSPALFGQLTLEEARILIRFVDSLCDRSYDLAAHCLSVAPHVLTPLGGEDRAAFLRFAEALASTGWADARSYLEKGPTLLAHVQQSQRARFLALARELARREGRQAFSFFAESARALDEVDTEIHGTLLSLAEELAGRSPVAAMEFLKSSPAVLARIGPEEVLQWHGEGSSLLDTSSEGGEAYFRMESSRGEEVLDALSSRVELSRVGDVLRMYCKALTGMEVAVHSAEALAEKGIGWVETESPSTEGSAIYLPPWVEEFRQKEENFSIYKVYSTHQAGHLEFDTFGFTFEREGRIFPNLRRKLERERAEAPARGGEESGDGEAPAGPLTDMERYFDLFEDRRLASDLFALLEDARIDVLVEREYAGIRTAYRRRQQLELDKRPEVEKLPLLQAFVENLVRVSLGGPDRVRWPEPLAPVMQQAMGVVAAVQQPQAIVEDSAEATLRLYQIARQIPNILSELMDEEEWQGLDEEMMQAMPVTSDSLGESMEIDFPQGEAMPYESPEPVDFRGDFKPEMVQLLMRLRQERGGEQGPLSPLSPEQLQAMLEKSVEITLSDLADADLTQSSDMFITNLIKELSAQQREKEEVERIPVKDGQPVSGLSTADDERELPVEPKYFYYDEWDFRAGDFKPRWCRVVEYAVSEGAPQYYEQTLAKYASLAAQTQRQFELLRPETFRKVKHLLDGEEFDLDAVTEYVIERRAGCTPSGKVYWRRNKVERDVSVAFLLDMSASTDEEIAKHKRRYGQDEFDDDPRRYFSWWMARRAQELLTPPKRIIDLEKESIVLL</sequence>
<evidence type="ECO:0000256" key="1">
    <source>
        <dbReference type="SAM" id="MobiDB-lite"/>
    </source>
</evidence>
<feature type="non-terminal residue" evidence="2">
    <location>
        <position position="798"/>
    </location>
</feature>
<organism evidence="2">
    <name type="scientific">marine sediment metagenome</name>
    <dbReference type="NCBI Taxonomy" id="412755"/>
    <lineage>
        <taxon>unclassified sequences</taxon>
        <taxon>metagenomes</taxon>
        <taxon>ecological metagenomes</taxon>
    </lineage>
</organism>
<dbReference type="InterPro" id="IPR051928">
    <property type="entry name" value="NorD/CobT"/>
</dbReference>
<dbReference type="PANTHER" id="PTHR41248:SF1">
    <property type="entry name" value="NORD PROTEIN"/>
    <property type="match status" value="1"/>
</dbReference>
<gene>
    <name evidence="2" type="ORF">LCGC14_1922160</name>
</gene>
<evidence type="ECO:0000313" key="2">
    <source>
        <dbReference type="EMBL" id="KKL88692.1"/>
    </source>
</evidence>
<accession>A0A0F9IN62</accession>
<proteinExistence type="predicted"/>
<comment type="caution">
    <text evidence="2">The sequence shown here is derived from an EMBL/GenBank/DDBJ whole genome shotgun (WGS) entry which is preliminary data.</text>
</comment>
<name>A0A0F9IN62_9ZZZZ</name>
<dbReference type="PANTHER" id="PTHR41248">
    <property type="entry name" value="NORD PROTEIN"/>
    <property type="match status" value="1"/>
</dbReference>
<dbReference type="EMBL" id="LAZR01020490">
    <property type="protein sequence ID" value="KKL88692.1"/>
    <property type="molecule type" value="Genomic_DNA"/>
</dbReference>
<protein>
    <submittedName>
        <fullName evidence="2">Uncharacterized protein</fullName>
    </submittedName>
</protein>
<feature type="region of interest" description="Disordered" evidence="1">
    <location>
        <begin position="319"/>
        <end position="341"/>
    </location>
</feature>
<dbReference type="AlphaFoldDB" id="A0A0F9IN62"/>
<reference evidence="2" key="1">
    <citation type="journal article" date="2015" name="Nature">
        <title>Complex archaea that bridge the gap between prokaryotes and eukaryotes.</title>
        <authorList>
            <person name="Spang A."/>
            <person name="Saw J.H."/>
            <person name="Jorgensen S.L."/>
            <person name="Zaremba-Niedzwiedzka K."/>
            <person name="Martijn J."/>
            <person name="Lind A.E."/>
            <person name="van Eijk R."/>
            <person name="Schleper C."/>
            <person name="Guy L."/>
            <person name="Ettema T.J."/>
        </authorList>
    </citation>
    <scope>NUCLEOTIDE SEQUENCE</scope>
</reference>
<feature type="compositionally biased region" description="Basic and acidic residues" evidence="1">
    <location>
        <begin position="319"/>
        <end position="329"/>
    </location>
</feature>